<dbReference type="CDD" id="cd02208">
    <property type="entry name" value="cupin_RmlC-like"/>
    <property type="match status" value="1"/>
</dbReference>
<evidence type="ECO:0000313" key="4">
    <source>
        <dbReference type="EMBL" id="AIU93630.1"/>
    </source>
</evidence>
<dbReference type="Pfam" id="PF02567">
    <property type="entry name" value="PhzC-PhzF"/>
    <property type="match status" value="1"/>
</dbReference>
<dbReference type="NCBIfam" id="TIGR00654">
    <property type="entry name" value="PhzF_family"/>
    <property type="match status" value="1"/>
</dbReference>
<dbReference type="PANTHER" id="PTHR13774">
    <property type="entry name" value="PHENAZINE BIOSYNTHESIS PROTEIN"/>
    <property type="match status" value="1"/>
</dbReference>
<evidence type="ECO:0000259" key="3">
    <source>
        <dbReference type="Pfam" id="PF07883"/>
    </source>
</evidence>
<dbReference type="InterPro" id="IPR011051">
    <property type="entry name" value="RmlC_Cupin_sf"/>
</dbReference>
<dbReference type="SUPFAM" id="SSF51182">
    <property type="entry name" value="RmlC-like cupins"/>
    <property type="match status" value="1"/>
</dbReference>
<keyword evidence="4" id="KW-0614">Plasmid</keyword>
<name>A0A097SQ30_9NOCA</name>
<geneLocation type="plasmid" evidence="4">
    <name>pNSL1</name>
</geneLocation>
<dbReference type="SUPFAM" id="SSF54506">
    <property type="entry name" value="Diaminopimelate epimerase-like"/>
    <property type="match status" value="1"/>
</dbReference>
<evidence type="ECO:0000256" key="2">
    <source>
        <dbReference type="ARBA" id="ARBA00023235"/>
    </source>
</evidence>
<evidence type="ECO:0000256" key="1">
    <source>
        <dbReference type="ARBA" id="ARBA00008270"/>
    </source>
</evidence>
<reference evidence="4" key="1">
    <citation type="submission" date="2014-03" db="EMBL/GenBank/DDBJ databases">
        <authorList>
            <person name="Zhang G."/>
            <person name="Zhu L."/>
            <person name="Fang P."/>
        </authorList>
    </citation>
    <scope>NUCLEOTIDE SEQUENCE</scope>
    <source>
        <strain evidence="4">NS1</strain>
        <plasmid evidence="4">pNSL1</plasmid>
    </source>
</reference>
<dbReference type="InterPro" id="IPR014710">
    <property type="entry name" value="RmlC-like_jellyroll"/>
</dbReference>
<dbReference type="GO" id="GO:0005737">
    <property type="term" value="C:cytoplasm"/>
    <property type="evidence" value="ECO:0007669"/>
    <property type="project" value="TreeGrafter"/>
</dbReference>
<accession>A0A097SQ30</accession>
<dbReference type="Pfam" id="PF07883">
    <property type="entry name" value="Cupin_2"/>
    <property type="match status" value="1"/>
</dbReference>
<dbReference type="PANTHER" id="PTHR13774:SF39">
    <property type="entry name" value="BIOSYNTHESIS PROTEIN, PUTATIVE-RELATED"/>
    <property type="match status" value="1"/>
</dbReference>
<sequence length="397" mass="42191">MSDMEEESTVARVELYEAFAVDAGGGNPAGVVLNAQGMSEHEMLTVARDVGASETAFVTAGDAPRTYRLRYFSPEVEVPFCGHATIATAIAIAEHRDEDDIVMLTRAGRVPVQIERRPDGLHAAFTSVPPTITTVPDDIVAAALTALRWEPDDLDSRFPVAVCDAGSRHLILAVGTRERLARLDYDFDALRTVLSELGAMTAQLFWFDSGRGLHSRNPFPVGGIVEDPATGSAAAALGGYLRHLGVAKPGDRFVVHQGVDMGRPSKIGVRIGESGQGITVSGRAVRAEPARRLDDAGQFQSTSTAQDVEHLRRPDLSVGTYSIPNGGVDGQQPHTEDEIYIVTAGAATLWTPTGTVPAPTGAVLFVPAGLSHRFVDVDEDFATLVVFGPAEGTRARA</sequence>
<dbReference type="Gene3D" id="3.10.310.10">
    <property type="entry name" value="Diaminopimelate Epimerase, Chain A, domain 1"/>
    <property type="match status" value="2"/>
</dbReference>
<keyword evidence="2" id="KW-0413">Isomerase</keyword>
<dbReference type="InterPro" id="IPR003719">
    <property type="entry name" value="Phenazine_PhzF-like"/>
</dbReference>
<dbReference type="InterPro" id="IPR013096">
    <property type="entry name" value="Cupin_2"/>
</dbReference>
<organism evidence="4">
    <name type="scientific">Rhodococcus sp. NS1</name>
    <dbReference type="NCBI Taxonomy" id="402236"/>
    <lineage>
        <taxon>Bacteria</taxon>
        <taxon>Bacillati</taxon>
        <taxon>Actinomycetota</taxon>
        <taxon>Actinomycetes</taxon>
        <taxon>Mycobacteriales</taxon>
        <taxon>Nocardiaceae</taxon>
        <taxon>Rhodococcus</taxon>
    </lineage>
</organism>
<proteinExistence type="inferred from homology"/>
<dbReference type="EMBL" id="KJ605395">
    <property type="protein sequence ID" value="AIU93630.1"/>
    <property type="molecule type" value="Genomic_DNA"/>
</dbReference>
<dbReference type="GO" id="GO:0016853">
    <property type="term" value="F:isomerase activity"/>
    <property type="evidence" value="ECO:0007669"/>
    <property type="project" value="UniProtKB-KW"/>
</dbReference>
<feature type="domain" description="Cupin type-2" evidence="3">
    <location>
        <begin position="322"/>
        <end position="385"/>
    </location>
</feature>
<protein>
    <recommendedName>
        <fullName evidence="3">Cupin type-2 domain-containing protein</fullName>
    </recommendedName>
</protein>
<comment type="similarity">
    <text evidence="1">Belongs to the PhzF family.</text>
</comment>
<dbReference type="Gene3D" id="2.60.120.10">
    <property type="entry name" value="Jelly Rolls"/>
    <property type="match status" value="1"/>
</dbReference>
<gene>
    <name evidence="4" type="ORF">LRS1606.196</name>
</gene>
<dbReference type="AlphaFoldDB" id="A0A097SQ30"/>